<dbReference type="Pfam" id="PF03372">
    <property type="entry name" value="Exo_endo_phos"/>
    <property type="match status" value="1"/>
</dbReference>
<feature type="domain" description="Endonuclease/exonuclease/phosphatase" evidence="9">
    <location>
        <begin position="7"/>
        <end position="252"/>
    </location>
</feature>
<keyword evidence="5" id="KW-0227">DNA damage</keyword>
<dbReference type="InterPro" id="IPR036691">
    <property type="entry name" value="Endo/exonu/phosph_ase_sf"/>
</dbReference>
<dbReference type="GO" id="GO:0006281">
    <property type="term" value="P:DNA repair"/>
    <property type="evidence" value="ECO:0007669"/>
    <property type="project" value="UniProtKB-KW"/>
</dbReference>
<dbReference type="InterPro" id="IPR005135">
    <property type="entry name" value="Endo/exonuclease/phosphatase"/>
</dbReference>
<evidence type="ECO:0000313" key="10">
    <source>
        <dbReference type="EMBL" id="OGK18091.1"/>
    </source>
</evidence>
<dbReference type="SUPFAM" id="SSF56219">
    <property type="entry name" value="DNase I-like"/>
    <property type="match status" value="1"/>
</dbReference>
<comment type="cofactor">
    <cofactor evidence="1">
        <name>Mn(2+)</name>
        <dbReference type="ChEBI" id="CHEBI:29035"/>
    </cofactor>
</comment>
<accession>A0A1F7GGW0</accession>
<evidence type="ECO:0000256" key="2">
    <source>
        <dbReference type="ARBA" id="ARBA00001946"/>
    </source>
</evidence>
<dbReference type="Gene3D" id="3.60.10.10">
    <property type="entry name" value="Endonuclease/exonuclease/phosphatase"/>
    <property type="match status" value="1"/>
</dbReference>
<organism evidence="10 11">
    <name type="scientific">Candidatus Roizmanbacteria bacterium RIFCSPHIGHO2_01_FULL_39_8</name>
    <dbReference type="NCBI Taxonomy" id="1802033"/>
    <lineage>
        <taxon>Bacteria</taxon>
        <taxon>Candidatus Roizmaniibacteriota</taxon>
    </lineage>
</organism>
<keyword evidence="3" id="KW-0540">Nuclease</keyword>
<evidence type="ECO:0000256" key="5">
    <source>
        <dbReference type="ARBA" id="ARBA00022763"/>
    </source>
</evidence>
<gene>
    <name evidence="10" type="ORF">A2866_03110</name>
</gene>
<dbReference type="EMBL" id="MFZI01000076">
    <property type="protein sequence ID" value="OGK18091.1"/>
    <property type="molecule type" value="Genomic_DNA"/>
</dbReference>
<keyword evidence="6" id="KW-0378">Hydrolase</keyword>
<sequence length="261" mass="30481">MGKLSTLTYNVLFNKAVAYLEDIVKSYKPDILCLQEVETDDRNLKKLQHESYKLADYSNSFFKYGKIYGVATLYNEEKLQLVQSDALNLPKSVYEILLTILRILTVGNKPRTILRTDFRFRANNKVITTYNVHLSSLATNNARAKQLEKVLKDGMSSNKVATVITGDFNYVPYQRKALELLTTMYGFEEATKNILFTYFCPDGKKAQYNLMQRFLARIVKKFYNNRLKMDYTFYKGLKLKKTERVEVDFSDHYPIISYFNL</sequence>
<dbReference type="PANTHER" id="PTHR15822:SF4">
    <property type="entry name" value="TYROSYL-DNA PHOSPHODIESTERASE 2"/>
    <property type="match status" value="1"/>
</dbReference>
<keyword evidence="7" id="KW-0460">Magnesium</keyword>
<keyword evidence="8" id="KW-0234">DNA repair</keyword>
<reference evidence="10 11" key="1">
    <citation type="journal article" date="2016" name="Nat. Commun.">
        <title>Thousands of microbial genomes shed light on interconnected biogeochemical processes in an aquifer system.</title>
        <authorList>
            <person name="Anantharaman K."/>
            <person name="Brown C.T."/>
            <person name="Hug L.A."/>
            <person name="Sharon I."/>
            <person name="Castelle C.J."/>
            <person name="Probst A.J."/>
            <person name="Thomas B.C."/>
            <person name="Singh A."/>
            <person name="Wilkins M.J."/>
            <person name="Karaoz U."/>
            <person name="Brodie E.L."/>
            <person name="Williams K.H."/>
            <person name="Hubbard S.S."/>
            <person name="Banfield J.F."/>
        </authorList>
    </citation>
    <scope>NUCLEOTIDE SEQUENCE [LARGE SCALE GENOMIC DNA]</scope>
</reference>
<evidence type="ECO:0000259" key="9">
    <source>
        <dbReference type="Pfam" id="PF03372"/>
    </source>
</evidence>
<comment type="cofactor">
    <cofactor evidence="2">
        <name>Mg(2+)</name>
        <dbReference type="ChEBI" id="CHEBI:18420"/>
    </cofactor>
</comment>
<dbReference type="GO" id="GO:0004518">
    <property type="term" value="F:nuclease activity"/>
    <property type="evidence" value="ECO:0007669"/>
    <property type="project" value="UniProtKB-KW"/>
</dbReference>
<dbReference type="Proteomes" id="UP000177026">
    <property type="component" value="Unassembled WGS sequence"/>
</dbReference>
<dbReference type="InterPro" id="IPR051547">
    <property type="entry name" value="TDP2-like"/>
</dbReference>
<evidence type="ECO:0000256" key="3">
    <source>
        <dbReference type="ARBA" id="ARBA00022722"/>
    </source>
</evidence>
<protein>
    <recommendedName>
        <fullName evidence="9">Endonuclease/exonuclease/phosphatase domain-containing protein</fullName>
    </recommendedName>
</protein>
<dbReference type="GO" id="GO:0046872">
    <property type="term" value="F:metal ion binding"/>
    <property type="evidence" value="ECO:0007669"/>
    <property type="project" value="UniProtKB-KW"/>
</dbReference>
<keyword evidence="4" id="KW-0479">Metal-binding</keyword>
<evidence type="ECO:0000256" key="1">
    <source>
        <dbReference type="ARBA" id="ARBA00001936"/>
    </source>
</evidence>
<name>A0A1F7GGW0_9BACT</name>
<evidence type="ECO:0000256" key="6">
    <source>
        <dbReference type="ARBA" id="ARBA00022801"/>
    </source>
</evidence>
<evidence type="ECO:0000256" key="7">
    <source>
        <dbReference type="ARBA" id="ARBA00022842"/>
    </source>
</evidence>
<evidence type="ECO:0000256" key="4">
    <source>
        <dbReference type="ARBA" id="ARBA00022723"/>
    </source>
</evidence>
<dbReference type="PANTHER" id="PTHR15822">
    <property type="entry name" value="TRAF AND TNF RECEPTOR-ASSOCIATED PROTEIN"/>
    <property type="match status" value="1"/>
</dbReference>
<evidence type="ECO:0000256" key="8">
    <source>
        <dbReference type="ARBA" id="ARBA00023204"/>
    </source>
</evidence>
<evidence type="ECO:0000313" key="11">
    <source>
        <dbReference type="Proteomes" id="UP000177026"/>
    </source>
</evidence>
<dbReference type="GO" id="GO:0016787">
    <property type="term" value="F:hydrolase activity"/>
    <property type="evidence" value="ECO:0007669"/>
    <property type="project" value="UniProtKB-KW"/>
</dbReference>
<dbReference type="AlphaFoldDB" id="A0A1F7GGW0"/>
<proteinExistence type="predicted"/>
<comment type="caution">
    <text evidence="10">The sequence shown here is derived from an EMBL/GenBank/DDBJ whole genome shotgun (WGS) entry which is preliminary data.</text>
</comment>